<dbReference type="GeneID" id="80534058"/>
<organism evidence="1 2">
    <name type="scientific">Mythimna unipuncta nucleopolyhedrovirus</name>
    <dbReference type="NCBI Taxonomy" id="447897"/>
    <lineage>
        <taxon>Viruses</taxon>
        <taxon>Viruses incertae sedis</taxon>
        <taxon>Naldaviricetes</taxon>
        <taxon>Lefavirales</taxon>
        <taxon>Baculoviridae</taxon>
        <taxon>Alphabaculovirus</taxon>
    </lineage>
</organism>
<sequence length="162" mass="19551">MESMEYIYKSDNFIERSKALVLTPADLTFDRLVGTYSIRAARVTDKMQRIRRHFNRFRKTNEYCVCICTNSYDQISKELWSIIKKGYYGPLCVRKGYCSQMVYVYDEIINADEYLRFKRNVLGELNYNPKTKRVTQNMNNQSAYYYRMNYLFYSDMFEMAIE</sequence>
<proteinExistence type="predicted"/>
<evidence type="ECO:0000313" key="1">
    <source>
        <dbReference type="EMBL" id="AXU41551.1"/>
    </source>
</evidence>
<accession>A0A346TPP1</accession>
<dbReference type="Proteomes" id="UP000501969">
    <property type="component" value="Segment"/>
</dbReference>
<dbReference type="KEGG" id="vg:80534058"/>
<evidence type="ECO:0000313" key="2">
    <source>
        <dbReference type="Proteomes" id="UP000501969"/>
    </source>
</evidence>
<keyword evidence="2" id="KW-1185">Reference proteome</keyword>
<protein>
    <submittedName>
        <fullName evidence="1">ORF104</fullName>
    </submittedName>
</protein>
<dbReference type="EMBL" id="MH124167">
    <property type="protein sequence ID" value="AXU41551.1"/>
    <property type="molecule type" value="Genomic_DNA"/>
</dbReference>
<name>A0A346TPP1_9ABAC</name>
<reference evidence="1 2" key="1">
    <citation type="submission" date="2018-03" db="EMBL/GenBank/DDBJ databases">
        <title>Complete genome sequence of a second alphabaculovirus from the true armyworm, Mythimna unipuncta.</title>
        <authorList>
            <person name="Harrison R.L."/>
            <person name="Mowery J.D."/>
            <person name="Bauchan G.R."/>
            <person name="Theilmann D.A."/>
            <person name="Erlandson M.A."/>
        </authorList>
    </citation>
    <scope>NUCLEOTIDE SEQUENCE [LARGE SCALE GENOMIC DNA]</scope>
    <source>
        <strain evidence="1 2">KY310</strain>
    </source>
</reference>
<dbReference type="RefSeq" id="YP_010796563.1">
    <property type="nucleotide sequence ID" value="NC_076031.1"/>
</dbReference>